<evidence type="ECO:0000256" key="5">
    <source>
        <dbReference type="SAM" id="Phobius"/>
    </source>
</evidence>
<keyword evidence="2 5" id="KW-0812">Transmembrane</keyword>
<feature type="transmembrane region" description="Helical" evidence="5">
    <location>
        <begin position="103"/>
        <end position="121"/>
    </location>
</feature>
<accession>A0A1F7WMW8</accession>
<feature type="transmembrane region" description="Helical" evidence="5">
    <location>
        <begin position="47"/>
        <end position="67"/>
    </location>
</feature>
<comment type="caution">
    <text evidence="7">The sequence shown here is derived from an EMBL/GenBank/DDBJ whole genome shotgun (WGS) entry which is preliminary data.</text>
</comment>
<feature type="transmembrane region" description="Helical" evidence="5">
    <location>
        <begin position="73"/>
        <end position="91"/>
    </location>
</feature>
<dbReference type="GO" id="GO:0016020">
    <property type="term" value="C:membrane"/>
    <property type="evidence" value="ECO:0007669"/>
    <property type="project" value="UniProtKB-SubCell"/>
</dbReference>
<dbReference type="Proteomes" id="UP000177091">
    <property type="component" value="Unassembled WGS sequence"/>
</dbReference>
<gene>
    <name evidence="7" type="ORF">A2112_00245</name>
</gene>
<evidence type="ECO:0000313" key="8">
    <source>
        <dbReference type="Proteomes" id="UP000177091"/>
    </source>
</evidence>
<keyword evidence="4 5" id="KW-0472">Membrane</keyword>
<proteinExistence type="predicted"/>
<feature type="transmembrane region" description="Helical" evidence="5">
    <location>
        <begin position="171"/>
        <end position="199"/>
    </location>
</feature>
<evidence type="ECO:0000256" key="4">
    <source>
        <dbReference type="ARBA" id="ARBA00023136"/>
    </source>
</evidence>
<feature type="transmembrane region" description="Helical" evidence="5">
    <location>
        <begin position="238"/>
        <end position="258"/>
    </location>
</feature>
<sequence length="355" mass="40313">MMTRILLGILLFAGGFGNWYFITAGGLLGSIALLLINNRKSKIKFPYGFKLYLLFLILLLTDLIISVDKYESLKFLLLFASGGGFWVFANNMGKNWDGKFEKILIFLGLVFGVFYLIYALFSLTPPVWGIFSFTSYERTHNHIGDLWVLILLVPIYKFLKGEKKKFTDYFLLGFGLILLAASLSRSAYVSLMVAIIFILWKLNIWEKYKKVLLSSLGVLAILFISASLLKPTFANRIYFLQAVLGLYYYPLGVGVGNFSEVSSMFSNSSALLRPFSTYVHNIVLEVLSGLGILGLVFVYWLYKVIKDVLIHPNSLLSGAVFLALFTNFFFDRTYLSPIMLWLWFISLGLAQDRSK</sequence>
<protein>
    <recommendedName>
        <fullName evidence="6">O-antigen ligase-related domain-containing protein</fullName>
    </recommendedName>
</protein>
<feature type="transmembrane region" description="Helical" evidence="5">
    <location>
        <begin position="278"/>
        <end position="302"/>
    </location>
</feature>
<organism evidence="7 8">
    <name type="scientific">Candidatus Woesebacteria bacterium GWA1_42_12</name>
    <dbReference type="NCBI Taxonomy" id="1802472"/>
    <lineage>
        <taxon>Bacteria</taxon>
        <taxon>Candidatus Woeseibacteriota</taxon>
    </lineage>
</organism>
<dbReference type="PANTHER" id="PTHR37422:SF13">
    <property type="entry name" value="LIPOPOLYSACCHARIDE BIOSYNTHESIS PROTEIN PA4999-RELATED"/>
    <property type="match status" value="1"/>
</dbReference>
<dbReference type="EMBL" id="MGFK01000018">
    <property type="protein sequence ID" value="OGM04183.1"/>
    <property type="molecule type" value="Genomic_DNA"/>
</dbReference>
<evidence type="ECO:0000256" key="1">
    <source>
        <dbReference type="ARBA" id="ARBA00004141"/>
    </source>
</evidence>
<dbReference type="AlphaFoldDB" id="A0A1F7WMW8"/>
<feature type="transmembrane region" description="Helical" evidence="5">
    <location>
        <begin position="141"/>
        <end position="159"/>
    </location>
</feature>
<evidence type="ECO:0000256" key="3">
    <source>
        <dbReference type="ARBA" id="ARBA00022989"/>
    </source>
</evidence>
<dbReference type="InterPro" id="IPR051533">
    <property type="entry name" value="WaaL-like"/>
</dbReference>
<feature type="transmembrane region" description="Helical" evidence="5">
    <location>
        <begin position="211"/>
        <end position="229"/>
    </location>
</feature>
<dbReference type="Pfam" id="PF04932">
    <property type="entry name" value="Wzy_C"/>
    <property type="match status" value="1"/>
</dbReference>
<evidence type="ECO:0000313" key="7">
    <source>
        <dbReference type="EMBL" id="OGM04183.1"/>
    </source>
</evidence>
<dbReference type="PANTHER" id="PTHR37422">
    <property type="entry name" value="TEICHURONIC ACID BIOSYNTHESIS PROTEIN TUAE"/>
    <property type="match status" value="1"/>
</dbReference>
<feature type="transmembrane region" description="Helical" evidence="5">
    <location>
        <begin position="6"/>
        <end position="35"/>
    </location>
</feature>
<reference evidence="7 8" key="1">
    <citation type="journal article" date="2016" name="Nat. Commun.">
        <title>Thousands of microbial genomes shed light on interconnected biogeochemical processes in an aquifer system.</title>
        <authorList>
            <person name="Anantharaman K."/>
            <person name="Brown C.T."/>
            <person name="Hug L.A."/>
            <person name="Sharon I."/>
            <person name="Castelle C.J."/>
            <person name="Probst A.J."/>
            <person name="Thomas B.C."/>
            <person name="Singh A."/>
            <person name="Wilkins M.J."/>
            <person name="Karaoz U."/>
            <person name="Brodie E.L."/>
            <person name="Williams K.H."/>
            <person name="Hubbard S.S."/>
            <person name="Banfield J.F."/>
        </authorList>
    </citation>
    <scope>NUCLEOTIDE SEQUENCE [LARGE SCALE GENOMIC DNA]</scope>
</reference>
<comment type="subcellular location">
    <subcellularLocation>
        <location evidence="1">Membrane</location>
        <topology evidence="1">Multi-pass membrane protein</topology>
    </subcellularLocation>
</comment>
<evidence type="ECO:0000256" key="2">
    <source>
        <dbReference type="ARBA" id="ARBA00022692"/>
    </source>
</evidence>
<feature type="domain" description="O-antigen ligase-related" evidence="6">
    <location>
        <begin position="172"/>
        <end position="298"/>
    </location>
</feature>
<feature type="transmembrane region" description="Helical" evidence="5">
    <location>
        <begin position="334"/>
        <end position="350"/>
    </location>
</feature>
<dbReference type="InterPro" id="IPR007016">
    <property type="entry name" value="O-antigen_ligase-rel_domated"/>
</dbReference>
<name>A0A1F7WMW8_9BACT</name>
<keyword evidence="3 5" id="KW-1133">Transmembrane helix</keyword>
<evidence type="ECO:0000259" key="6">
    <source>
        <dbReference type="Pfam" id="PF04932"/>
    </source>
</evidence>